<evidence type="ECO:0000256" key="1">
    <source>
        <dbReference type="ARBA" id="ARBA00007665"/>
    </source>
</evidence>
<dbReference type="EMBL" id="CP033169">
    <property type="protein sequence ID" value="AYO30767.1"/>
    <property type="molecule type" value="Genomic_DNA"/>
</dbReference>
<dbReference type="GO" id="GO:0005737">
    <property type="term" value="C:cytoplasm"/>
    <property type="evidence" value="ECO:0007669"/>
    <property type="project" value="TreeGrafter"/>
</dbReference>
<evidence type="ECO:0000259" key="2">
    <source>
        <dbReference type="Pfam" id="PF01205"/>
    </source>
</evidence>
<dbReference type="PANTHER" id="PTHR16301">
    <property type="entry name" value="IMPACT-RELATED"/>
    <property type="match status" value="1"/>
</dbReference>
<keyword evidence="5" id="KW-1185">Reference proteome</keyword>
<feature type="domain" description="Impact N-terminal" evidence="2">
    <location>
        <begin position="20"/>
        <end position="122"/>
    </location>
</feature>
<dbReference type="InterPro" id="IPR015269">
    <property type="entry name" value="UPF0029_Impact_C"/>
</dbReference>
<protein>
    <submittedName>
        <fullName evidence="4">YigZ family protein</fullName>
    </submittedName>
</protein>
<name>A0A3G2R7H3_9FIRM</name>
<accession>A0A3G2R7H3</accession>
<proteinExistence type="inferred from homology"/>
<dbReference type="PROSITE" id="PS00910">
    <property type="entry name" value="UPF0029"/>
    <property type="match status" value="1"/>
</dbReference>
<evidence type="ECO:0000259" key="3">
    <source>
        <dbReference type="Pfam" id="PF09186"/>
    </source>
</evidence>
<dbReference type="InterPro" id="IPR036956">
    <property type="entry name" value="Impact_N_sf"/>
</dbReference>
<evidence type="ECO:0000313" key="4">
    <source>
        <dbReference type="EMBL" id="AYO30767.1"/>
    </source>
</evidence>
<dbReference type="AlphaFoldDB" id="A0A3G2R7H3"/>
<dbReference type="KEGG" id="bacg:D2962_09195"/>
<dbReference type="InterPro" id="IPR001498">
    <property type="entry name" value="Impact_N"/>
</dbReference>
<dbReference type="Gene3D" id="3.30.70.240">
    <property type="match status" value="1"/>
</dbReference>
<sequence>MMSDEYFTIKGPAQHTTIIKKSKFISNVLPVENQDEAEKYIDSLRKKYWDATHNVYAFTIGLNDETQKFSDDGEPSGTAGKPVLEVIKSKALKNVLVVVTRYFGGILLGAGGLIRAYSESAAGGLNEAGIVKKIKYDIYEVKVDYNQLGKLQWEINQKGLFISDINFSQDVLMKVCVPVNSALNFKEFIMNITSGLANMKWLNQGYM</sequence>
<dbReference type="RefSeq" id="WP_120765611.1">
    <property type="nucleotide sequence ID" value="NZ_CP033169.1"/>
</dbReference>
<dbReference type="GO" id="GO:0006446">
    <property type="term" value="P:regulation of translational initiation"/>
    <property type="evidence" value="ECO:0007669"/>
    <property type="project" value="TreeGrafter"/>
</dbReference>
<evidence type="ECO:0000313" key="5">
    <source>
        <dbReference type="Proteomes" id="UP000280960"/>
    </source>
</evidence>
<dbReference type="Gene3D" id="3.30.230.30">
    <property type="entry name" value="Impact, N-terminal domain"/>
    <property type="match status" value="1"/>
</dbReference>
<dbReference type="InterPro" id="IPR015796">
    <property type="entry name" value="Impact_YigZ-like"/>
</dbReference>
<feature type="domain" description="UPF0029" evidence="3">
    <location>
        <begin position="141"/>
        <end position="195"/>
    </location>
</feature>
<comment type="similarity">
    <text evidence="1">Belongs to the IMPACT family.</text>
</comment>
<dbReference type="InterPro" id="IPR035647">
    <property type="entry name" value="EFG_III/V"/>
</dbReference>
<dbReference type="Proteomes" id="UP000280960">
    <property type="component" value="Chromosome"/>
</dbReference>
<dbReference type="NCBIfam" id="TIGR00257">
    <property type="entry name" value="IMPACT_YIGZ"/>
    <property type="match status" value="1"/>
</dbReference>
<dbReference type="Pfam" id="PF01205">
    <property type="entry name" value="Impact_N"/>
    <property type="match status" value="1"/>
</dbReference>
<gene>
    <name evidence="4" type="ORF">D2962_09195</name>
</gene>
<organism evidence="4 5">
    <name type="scientific">Biomaibacter acetigenes</name>
    <dbReference type="NCBI Taxonomy" id="2316383"/>
    <lineage>
        <taxon>Bacteria</taxon>
        <taxon>Bacillati</taxon>
        <taxon>Bacillota</taxon>
        <taxon>Clostridia</taxon>
        <taxon>Thermosediminibacterales</taxon>
        <taxon>Tepidanaerobacteraceae</taxon>
        <taxon>Biomaibacter</taxon>
    </lineage>
</organism>
<reference evidence="4 5" key="1">
    <citation type="submission" date="2018-10" db="EMBL/GenBank/DDBJ databases">
        <authorList>
            <person name="Zhang X."/>
        </authorList>
    </citation>
    <scope>NUCLEOTIDE SEQUENCE [LARGE SCALE GENOMIC DNA]</scope>
    <source>
        <strain evidence="4 5">SK-G1</strain>
    </source>
</reference>
<dbReference type="InterPro" id="IPR020569">
    <property type="entry name" value="UPF0029_Impact_CS"/>
</dbReference>
<dbReference type="SUPFAM" id="SSF54980">
    <property type="entry name" value="EF-G C-terminal domain-like"/>
    <property type="match status" value="1"/>
</dbReference>
<dbReference type="Pfam" id="PF09186">
    <property type="entry name" value="DUF1949"/>
    <property type="match status" value="1"/>
</dbReference>
<dbReference type="InterPro" id="IPR023582">
    <property type="entry name" value="Impact"/>
</dbReference>
<dbReference type="InterPro" id="IPR020568">
    <property type="entry name" value="Ribosomal_Su5_D2-typ_SF"/>
</dbReference>
<dbReference type="SUPFAM" id="SSF54211">
    <property type="entry name" value="Ribosomal protein S5 domain 2-like"/>
    <property type="match status" value="1"/>
</dbReference>
<dbReference type="PANTHER" id="PTHR16301:SF20">
    <property type="entry name" value="IMPACT FAMILY MEMBER YIGZ"/>
    <property type="match status" value="1"/>
</dbReference>